<sequence length="106" mass="12104">MKYEIGPRIRKYREAQNLSQKELAKLIGVSNSRISNWEQGINRPDVDILASICEALKVSPSELLDIRLNPEDMNEHERKVIMAYRTKANLRQAVDILLGIDNDGVN</sequence>
<dbReference type="InterPro" id="IPR010982">
    <property type="entry name" value="Lambda_DNA-bd_dom_sf"/>
</dbReference>
<dbReference type="Gene3D" id="1.10.260.40">
    <property type="entry name" value="lambda repressor-like DNA-binding domains"/>
    <property type="match status" value="1"/>
</dbReference>
<feature type="domain" description="HTH cro/C1-type" evidence="2">
    <location>
        <begin position="9"/>
        <end position="63"/>
    </location>
</feature>
<dbReference type="GO" id="GO:0005829">
    <property type="term" value="C:cytosol"/>
    <property type="evidence" value="ECO:0007669"/>
    <property type="project" value="TreeGrafter"/>
</dbReference>
<evidence type="ECO:0000259" key="2">
    <source>
        <dbReference type="PROSITE" id="PS50943"/>
    </source>
</evidence>
<reference evidence="3" key="1">
    <citation type="submission" date="2016-08" db="EMBL/GenBank/DDBJ databases">
        <authorList>
            <person name="Seilhamer J.J."/>
        </authorList>
    </citation>
    <scope>NUCLEOTIDE SEQUENCE</scope>
    <source>
        <strain evidence="3">86</strain>
    </source>
</reference>
<dbReference type="InterPro" id="IPR001387">
    <property type="entry name" value="Cro/C1-type_HTH"/>
</dbReference>
<keyword evidence="1" id="KW-0238">DNA-binding</keyword>
<dbReference type="PANTHER" id="PTHR46797">
    <property type="entry name" value="HTH-TYPE TRANSCRIPTIONAL REGULATOR"/>
    <property type="match status" value="1"/>
</dbReference>
<accession>A0A212LXA1</accession>
<dbReference type="CDD" id="cd00093">
    <property type="entry name" value="HTH_XRE"/>
    <property type="match status" value="1"/>
</dbReference>
<dbReference type="InterPro" id="IPR050807">
    <property type="entry name" value="TransReg_Diox_bact_type"/>
</dbReference>
<dbReference type="PANTHER" id="PTHR46797:SF24">
    <property type="entry name" value="DNA-BINDING PHAGE PROTEIN"/>
    <property type="match status" value="1"/>
</dbReference>
<proteinExistence type="predicted"/>
<name>A0A212LXA1_9FIRM</name>
<evidence type="ECO:0000313" key="3">
    <source>
        <dbReference type="EMBL" id="SCM82116.1"/>
    </source>
</evidence>
<organism evidence="3">
    <name type="scientific">uncultured Sporomusa sp</name>
    <dbReference type="NCBI Taxonomy" id="307249"/>
    <lineage>
        <taxon>Bacteria</taxon>
        <taxon>Bacillati</taxon>
        <taxon>Bacillota</taxon>
        <taxon>Negativicutes</taxon>
        <taxon>Selenomonadales</taxon>
        <taxon>Sporomusaceae</taxon>
        <taxon>Sporomusa</taxon>
        <taxon>environmental samples</taxon>
    </lineage>
</organism>
<dbReference type="SUPFAM" id="SSF47413">
    <property type="entry name" value="lambda repressor-like DNA-binding domains"/>
    <property type="match status" value="1"/>
</dbReference>
<gene>
    <name evidence="3" type="ORF">KL86SPO_40601</name>
</gene>
<dbReference type="PROSITE" id="PS50943">
    <property type="entry name" value="HTH_CROC1"/>
    <property type="match status" value="1"/>
</dbReference>
<protein>
    <submittedName>
        <fullName evidence="3">Transcriptional regulator XRE family</fullName>
    </submittedName>
</protein>
<evidence type="ECO:0000256" key="1">
    <source>
        <dbReference type="ARBA" id="ARBA00023125"/>
    </source>
</evidence>
<dbReference type="AlphaFoldDB" id="A0A212LXA1"/>
<dbReference type="GO" id="GO:0003677">
    <property type="term" value="F:DNA binding"/>
    <property type="evidence" value="ECO:0007669"/>
    <property type="project" value="UniProtKB-KW"/>
</dbReference>
<dbReference type="RefSeq" id="WP_288184868.1">
    <property type="nucleotide sequence ID" value="NZ_LT608335.1"/>
</dbReference>
<dbReference type="GO" id="GO:0003700">
    <property type="term" value="F:DNA-binding transcription factor activity"/>
    <property type="evidence" value="ECO:0007669"/>
    <property type="project" value="TreeGrafter"/>
</dbReference>
<dbReference type="SMART" id="SM00530">
    <property type="entry name" value="HTH_XRE"/>
    <property type="match status" value="1"/>
</dbReference>
<dbReference type="Pfam" id="PF01381">
    <property type="entry name" value="HTH_3"/>
    <property type="match status" value="1"/>
</dbReference>
<dbReference type="EMBL" id="FMJE01000004">
    <property type="protein sequence ID" value="SCM82116.1"/>
    <property type="molecule type" value="Genomic_DNA"/>
</dbReference>